<keyword evidence="4" id="KW-0677">Repeat</keyword>
<dbReference type="PANTHER" id="PTHR24404">
    <property type="entry name" value="ZINC FINGER PROTEIN"/>
    <property type="match status" value="1"/>
</dbReference>
<feature type="binding site" evidence="12">
    <location>
        <position position="65"/>
    </location>
    <ligand>
        <name>Zn(2+)</name>
        <dbReference type="ChEBI" id="CHEBI:29105"/>
    </ligand>
</feature>
<dbReference type="Gene3D" id="3.30.160.60">
    <property type="entry name" value="Classic Zinc Finger"/>
    <property type="match status" value="12"/>
</dbReference>
<keyword evidence="6 12" id="KW-0862">Zinc</keyword>
<feature type="domain" description="C2H2-type" evidence="14">
    <location>
        <begin position="147"/>
        <end position="171"/>
    </location>
</feature>
<dbReference type="FunFam" id="3.30.160.60:FF:001119">
    <property type="entry name" value="zinc finger protein 408"/>
    <property type="match status" value="1"/>
</dbReference>
<evidence type="ECO:0000256" key="6">
    <source>
        <dbReference type="ARBA" id="ARBA00022833"/>
    </source>
</evidence>
<feature type="compositionally biased region" description="Acidic residues" evidence="13">
    <location>
        <begin position="416"/>
        <end position="433"/>
    </location>
</feature>
<evidence type="ECO:0000259" key="15">
    <source>
        <dbReference type="PROSITE" id="PS51915"/>
    </source>
</evidence>
<evidence type="ECO:0000256" key="4">
    <source>
        <dbReference type="ARBA" id="ARBA00022737"/>
    </source>
</evidence>
<feature type="domain" description="C2H2-type" evidence="14">
    <location>
        <begin position="663"/>
        <end position="690"/>
    </location>
</feature>
<dbReference type="PROSITE" id="PS50157">
    <property type="entry name" value="ZINC_FINGER_C2H2_2"/>
    <property type="match status" value="15"/>
</dbReference>
<feature type="domain" description="C2H2-type" evidence="14">
    <location>
        <begin position="774"/>
        <end position="797"/>
    </location>
</feature>
<dbReference type="AlphaFoldDB" id="A0AAW1TIB0"/>
<evidence type="ECO:0000256" key="11">
    <source>
        <dbReference type="PROSITE-ProRule" id="PRU00042"/>
    </source>
</evidence>
<reference evidence="16 17" key="1">
    <citation type="submission" date="2023-03" db="EMBL/GenBank/DDBJ databases">
        <title>Genome insight into feeding habits of ladybird beetles.</title>
        <authorList>
            <person name="Li H.-S."/>
            <person name="Huang Y.-H."/>
            <person name="Pang H."/>
        </authorList>
    </citation>
    <scope>NUCLEOTIDE SEQUENCE [LARGE SCALE GENOMIC DNA]</scope>
    <source>
        <strain evidence="16">SYSU_2023b</strain>
        <tissue evidence="16">Whole body</tissue>
    </source>
</reference>
<evidence type="ECO:0000259" key="14">
    <source>
        <dbReference type="PROSITE" id="PS50157"/>
    </source>
</evidence>
<dbReference type="FunFam" id="3.30.160.60:FF:000303">
    <property type="entry name" value="Zinc finger protein 41"/>
    <property type="match status" value="1"/>
</dbReference>
<dbReference type="SMART" id="SM00355">
    <property type="entry name" value="ZnF_C2H2"/>
    <property type="match status" value="16"/>
</dbReference>
<dbReference type="InterPro" id="IPR036236">
    <property type="entry name" value="Znf_C2H2_sf"/>
</dbReference>
<evidence type="ECO:0000256" key="8">
    <source>
        <dbReference type="ARBA" id="ARBA00023125"/>
    </source>
</evidence>
<feature type="domain" description="C2H2-type" evidence="14">
    <location>
        <begin position="747"/>
        <end position="774"/>
    </location>
</feature>
<gene>
    <name evidence="16" type="ORF">WA026_003360</name>
</gene>
<evidence type="ECO:0000256" key="12">
    <source>
        <dbReference type="PROSITE-ProRule" id="PRU01263"/>
    </source>
</evidence>
<dbReference type="SMART" id="SM00868">
    <property type="entry name" value="zf-AD"/>
    <property type="match status" value="1"/>
</dbReference>
<keyword evidence="8" id="KW-0238">DNA-binding</keyword>
<keyword evidence="7" id="KW-0805">Transcription regulation</keyword>
<feature type="domain" description="C2H2-type" evidence="14">
    <location>
        <begin position="719"/>
        <end position="746"/>
    </location>
</feature>
<feature type="binding site" evidence="12">
    <location>
        <position position="13"/>
    </location>
    <ligand>
        <name>Zn(2+)</name>
        <dbReference type="ChEBI" id="CHEBI:29105"/>
    </ligand>
</feature>
<evidence type="ECO:0000256" key="1">
    <source>
        <dbReference type="ARBA" id="ARBA00004123"/>
    </source>
</evidence>
<dbReference type="InterPro" id="IPR050589">
    <property type="entry name" value="Ikaros_C2H2-ZF"/>
</dbReference>
<accession>A0AAW1TIB0</accession>
<proteinExistence type="inferred from homology"/>
<evidence type="ECO:0000313" key="16">
    <source>
        <dbReference type="EMBL" id="KAK9869614.1"/>
    </source>
</evidence>
<dbReference type="PROSITE" id="PS00028">
    <property type="entry name" value="ZINC_FINGER_C2H2_1"/>
    <property type="match status" value="15"/>
</dbReference>
<dbReference type="FunFam" id="3.30.160.60:FF:000446">
    <property type="entry name" value="Zinc finger protein"/>
    <property type="match status" value="1"/>
</dbReference>
<dbReference type="InterPro" id="IPR012934">
    <property type="entry name" value="Znf_AD"/>
</dbReference>
<dbReference type="PROSITE" id="PS51915">
    <property type="entry name" value="ZAD"/>
    <property type="match status" value="1"/>
</dbReference>
<evidence type="ECO:0000256" key="7">
    <source>
        <dbReference type="ARBA" id="ARBA00023015"/>
    </source>
</evidence>
<comment type="caution">
    <text evidence="16">The sequence shown here is derived from an EMBL/GenBank/DDBJ whole genome shotgun (WGS) entry which is preliminary data.</text>
</comment>
<protein>
    <submittedName>
        <fullName evidence="16">Uncharacterized protein</fullName>
    </submittedName>
</protein>
<dbReference type="Proteomes" id="UP001431783">
    <property type="component" value="Unassembled WGS sequence"/>
</dbReference>
<dbReference type="Pfam" id="PF00096">
    <property type="entry name" value="zf-C2H2"/>
    <property type="match status" value="10"/>
</dbReference>
<evidence type="ECO:0000313" key="17">
    <source>
        <dbReference type="Proteomes" id="UP001431783"/>
    </source>
</evidence>
<dbReference type="FunFam" id="3.30.160.60:FF:000065">
    <property type="entry name" value="B-cell CLL/lymphoma 6, member B"/>
    <property type="match status" value="1"/>
</dbReference>
<evidence type="ECO:0000256" key="9">
    <source>
        <dbReference type="ARBA" id="ARBA00023163"/>
    </source>
</evidence>
<feature type="binding site" evidence="12">
    <location>
        <position position="16"/>
    </location>
    <ligand>
        <name>Zn(2+)</name>
        <dbReference type="ChEBI" id="CHEBI:29105"/>
    </ligand>
</feature>
<dbReference type="SUPFAM" id="SSF57716">
    <property type="entry name" value="Glucocorticoid receptor-like (DNA-binding domain)"/>
    <property type="match status" value="1"/>
</dbReference>
<dbReference type="FunFam" id="3.30.160.60:FF:000608">
    <property type="entry name" value="zinc finger protein 286A isoform X1"/>
    <property type="match status" value="1"/>
</dbReference>
<sequence>MEQQPEYDFDRICRTCKCEATVVRSVFETFENVDSSTHIHEMLMACAAVQVGFDDGLPTSICEKCVQKLQAAYFFKKQCESSDSCLREYAKTMKENDVKPLLSNMDEEDKRNYIEKFINENSAKLKQADQESRTDFIELLENNQMVLTCRECGKVFTTLEGLKCHKRLHTGALFKCKYCDKEYTRQNHLQRHELSHNRRKVHVCRICNKTLTRLEHLKRHLTTHLKEKPFSCTRCKRGFNRSEHLENHIVRCKGDRIHICDICNKGFNRADSLQVHKLLHENQTPVLPTLENLDNIEDHYFEIDYDANTVFSDDNSNDIDGCFEPHVEVTEGLDEKISEPSEADLKTNEELSRILMKSENIEDIEDNVEPDTSALDHNDADNFERDMKEELIAEVNDNKDNEEKDDDVEEAVDMDYDESAPEAGEIEPDDDGSDSAGSEYIPTAKPRKRGRPRKHPIKLPKSPKSTRLRKSMIKKIKKEEEEIGEFPCPSCQEIFSKMSILEKHASDLHPGLKVHKCEVCQKGFSRANHLKRHLLSHSVEKPHICEICTKCFNRKDHLTQHLKLHLKSSDEVCDICFKPFHRADHLAKHKASKHGIGEKIMGEKKFECDVCQKSFTTEKYRDVHVKGHMGMKKFPCKVCEKTFISKSHLNEHQKFHNEHSKKFLCSECGQRFIRNDYLVIHMRRHRGEKPFKCKFCGKGFPRTTDLTVHERYHTGEKTHLCTICGRGFGRAYNLTVHMRTHTGEKPYQCTYCDAAFAQGNDLKAHVRRHTGERFQCELCTESFLMGYLLTQHKRTIHGLNVVSNIRRLQPVNKINPDDPNEPPPITIPLPKPVIPDNILNTFQAPLAPLAPLGALSFAQLQHHMVPE</sequence>
<feature type="domain" description="ZAD" evidence="15">
    <location>
        <begin position="11"/>
        <end position="89"/>
    </location>
</feature>
<dbReference type="SUPFAM" id="SSF57667">
    <property type="entry name" value="beta-beta-alpha zinc fingers"/>
    <property type="match status" value="8"/>
</dbReference>
<dbReference type="Gene3D" id="3.40.1800.20">
    <property type="match status" value="1"/>
</dbReference>
<feature type="domain" description="C2H2-type" evidence="14">
    <location>
        <begin position="174"/>
        <end position="201"/>
    </location>
</feature>
<feature type="domain" description="C2H2-type" evidence="14">
    <location>
        <begin position="515"/>
        <end position="542"/>
    </location>
</feature>
<feature type="domain" description="C2H2-type" evidence="14">
    <location>
        <begin position="691"/>
        <end position="718"/>
    </location>
</feature>
<keyword evidence="5 11" id="KW-0863">Zinc-finger</keyword>
<feature type="domain" description="C2H2-type" evidence="14">
    <location>
        <begin position="202"/>
        <end position="229"/>
    </location>
</feature>
<comment type="subcellular location">
    <subcellularLocation>
        <location evidence="1">Nucleus</location>
    </subcellularLocation>
</comment>
<feature type="domain" description="C2H2-type" evidence="14">
    <location>
        <begin position="606"/>
        <end position="633"/>
    </location>
</feature>
<evidence type="ECO:0000256" key="3">
    <source>
        <dbReference type="ARBA" id="ARBA00022723"/>
    </source>
</evidence>
<feature type="domain" description="C2H2-type" evidence="14">
    <location>
        <begin position="258"/>
        <end position="285"/>
    </location>
</feature>
<dbReference type="Pfam" id="PF07776">
    <property type="entry name" value="zf-AD"/>
    <property type="match status" value="1"/>
</dbReference>
<dbReference type="GO" id="GO:0008270">
    <property type="term" value="F:zinc ion binding"/>
    <property type="evidence" value="ECO:0007669"/>
    <property type="project" value="UniProtKB-UniRule"/>
</dbReference>
<evidence type="ECO:0000256" key="2">
    <source>
        <dbReference type="ARBA" id="ARBA00006991"/>
    </source>
</evidence>
<feature type="domain" description="C2H2-type" evidence="14">
    <location>
        <begin position="543"/>
        <end position="570"/>
    </location>
</feature>
<keyword evidence="17" id="KW-1185">Reference proteome</keyword>
<feature type="domain" description="C2H2-type" evidence="14">
    <location>
        <begin position="486"/>
        <end position="514"/>
    </location>
</feature>
<dbReference type="EMBL" id="JARQZJ010000001">
    <property type="protein sequence ID" value="KAK9869614.1"/>
    <property type="molecule type" value="Genomic_DNA"/>
</dbReference>
<feature type="domain" description="C2H2-type" evidence="14">
    <location>
        <begin position="230"/>
        <end position="257"/>
    </location>
</feature>
<dbReference type="GO" id="GO:1990837">
    <property type="term" value="F:sequence-specific double-stranded DNA binding"/>
    <property type="evidence" value="ECO:0007669"/>
    <property type="project" value="UniProtKB-ARBA"/>
</dbReference>
<feature type="compositionally biased region" description="Basic residues" evidence="13">
    <location>
        <begin position="445"/>
        <end position="458"/>
    </location>
</feature>
<dbReference type="InterPro" id="IPR013087">
    <property type="entry name" value="Znf_C2H2_type"/>
</dbReference>
<dbReference type="Pfam" id="PF12874">
    <property type="entry name" value="zf-met"/>
    <property type="match status" value="1"/>
</dbReference>
<feature type="binding site" evidence="12">
    <location>
        <position position="62"/>
    </location>
    <ligand>
        <name>Zn(2+)</name>
        <dbReference type="ChEBI" id="CHEBI:29105"/>
    </ligand>
</feature>
<keyword evidence="9" id="KW-0804">Transcription</keyword>
<evidence type="ECO:0000256" key="10">
    <source>
        <dbReference type="ARBA" id="ARBA00023242"/>
    </source>
</evidence>
<evidence type="ECO:0000256" key="13">
    <source>
        <dbReference type="SAM" id="MobiDB-lite"/>
    </source>
</evidence>
<keyword evidence="10" id="KW-0539">Nucleus</keyword>
<dbReference type="GO" id="GO:0005634">
    <property type="term" value="C:nucleus"/>
    <property type="evidence" value="ECO:0007669"/>
    <property type="project" value="UniProtKB-SubCell"/>
</dbReference>
<feature type="domain" description="C2H2-type" evidence="14">
    <location>
        <begin position="634"/>
        <end position="661"/>
    </location>
</feature>
<dbReference type="FunFam" id="3.30.160.60:FF:000100">
    <property type="entry name" value="Zinc finger 45-like"/>
    <property type="match status" value="3"/>
</dbReference>
<feature type="region of interest" description="Disordered" evidence="13">
    <location>
        <begin position="416"/>
        <end position="469"/>
    </location>
</feature>
<evidence type="ECO:0000256" key="5">
    <source>
        <dbReference type="ARBA" id="ARBA00022771"/>
    </source>
</evidence>
<comment type="similarity">
    <text evidence="2">Belongs to the krueppel C2H2-type zinc-finger protein family.</text>
</comment>
<keyword evidence="3 12" id="KW-0479">Metal-binding</keyword>
<name>A0AAW1TIB0_9CUCU</name>
<organism evidence="16 17">
    <name type="scientific">Henosepilachna vigintioctopunctata</name>
    <dbReference type="NCBI Taxonomy" id="420089"/>
    <lineage>
        <taxon>Eukaryota</taxon>
        <taxon>Metazoa</taxon>
        <taxon>Ecdysozoa</taxon>
        <taxon>Arthropoda</taxon>
        <taxon>Hexapoda</taxon>
        <taxon>Insecta</taxon>
        <taxon>Pterygota</taxon>
        <taxon>Neoptera</taxon>
        <taxon>Endopterygota</taxon>
        <taxon>Coleoptera</taxon>
        <taxon>Polyphaga</taxon>
        <taxon>Cucujiformia</taxon>
        <taxon>Coccinelloidea</taxon>
        <taxon>Coccinellidae</taxon>
        <taxon>Epilachninae</taxon>
        <taxon>Epilachnini</taxon>
        <taxon>Henosepilachna</taxon>
    </lineage>
</organism>